<dbReference type="VEuPathDB" id="PiroplasmaDB:TA12140"/>
<organism evidence="1">
    <name type="scientific">Theileria annulata</name>
    <dbReference type="NCBI Taxonomy" id="5874"/>
    <lineage>
        <taxon>Eukaryota</taxon>
        <taxon>Sar</taxon>
        <taxon>Alveolata</taxon>
        <taxon>Apicomplexa</taxon>
        <taxon>Aconoidasida</taxon>
        <taxon>Piroplasmida</taxon>
        <taxon>Theileriidae</taxon>
        <taxon>Theileria</taxon>
    </lineage>
</organism>
<accession>A0A3B0MPV7</accession>
<proteinExistence type="predicted"/>
<name>A0A3B0MPV7_THEAN</name>
<reference evidence="1" key="1">
    <citation type="submission" date="2018-07" db="EMBL/GenBank/DDBJ databases">
        <authorList>
            <person name="Quirk P.G."/>
            <person name="Krulwich T.A."/>
        </authorList>
    </citation>
    <scope>NUCLEOTIDE SEQUENCE</scope>
    <source>
        <strain evidence="1">Anand</strain>
    </source>
</reference>
<sequence length="539" mass="63674">MENGLNNLDVYDYVTVLNPVTLDISYKWPGEEYSYTENFGTREYSCYEDFGFSSVIDSSETRSNRKLIWESENFSQLANKVKFELINKKLNTLTIYQIDGEIRKFVKNSRFWCELNGITLNISHKSGCDDIFEVHNSANTLGYFDKLRTKIKCENLSSKYFNTLNDNFFDKIVMYIGDLGIKKLIFKSNNLSECAKQVSICSSDGDKYLSILHKNYNYSLLKYTNDIEKWVDITESRMDLSKLKFYNGEKYLSIKDLKIKYEIYLYEMNYCVIFQDKDVDFDVIDYFLYNLIENSLEIFYRSGISVIHDPNKNILNLYNNSLVFNNSIYNIDNSPENSAVTVENLDKPNEIIDKFDDGIILNINGYVNKKYVEYICTRNNKFKQISVENHVIWSSSDPNEYVEKVSYYNGIDKYLMIFLYNNKHLLYYCQGNSESWTDITYKRVDLKKIYLINEDGKRLTREDYDCWISNFQCEIKPKKEVKKIEINKLNLLYLNGYYDEIIELIAINFIYDELIIVLRNGKIIAFSISNHKVKLIQHD</sequence>
<gene>
    <name evidence="1" type="ORF">TAT_000213400</name>
    <name evidence="2" type="ORF">TAV_000213400</name>
</gene>
<evidence type="ECO:0000313" key="1">
    <source>
        <dbReference type="EMBL" id="SVP92173.1"/>
    </source>
</evidence>
<protein>
    <submittedName>
        <fullName evidence="1">Subtelomeric sfi--related protein family member, putative</fullName>
    </submittedName>
</protein>
<dbReference type="EMBL" id="UIVS01000002">
    <property type="protein sequence ID" value="SVP92341.1"/>
    <property type="molecule type" value="Genomic_DNA"/>
</dbReference>
<evidence type="ECO:0000313" key="2">
    <source>
        <dbReference type="EMBL" id="SVP92341.1"/>
    </source>
</evidence>
<dbReference type="EMBL" id="UIVT01000002">
    <property type="protein sequence ID" value="SVP92173.1"/>
    <property type="molecule type" value="Genomic_DNA"/>
</dbReference>
<dbReference type="AlphaFoldDB" id="A0A3B0MPV7"/>